<reference evidence="1" key="1">
    <citation type="submission" date="2019-03" db="EMBL/GenBank/DDBJ databases">
        <title>Lake Tanganyika Metagenome-Assembled Genomes (MAGs).</title>
        <authorList>
            <person name="Tran P."/>
        </authorList>
    </citation>
    <scope>NUCLEOTIDE SEQUENCE</scope>
    <source>
        <strain evidence="1">K_DeepCast_65m_m2_066</strain>
    </source>
</reference>
<dbReference type="Proteomes" id="UP000712673">
    <property type="component" value="Unassembled WGS sequence"/>
</dbReference>
<protein>
    <submittedName>
        <fullName evidence="1">Uncharacterized protein</fullName>
    </submittedName>
</protein>
<gene>
    <name evidence="1" type="ORF">FJZ47_09515</name>
</gene>
<comment type="caution">
    <text evidence="1">The sequence shown here is derived from an EMBL/GenBank/DDBJ whole genome shotgun (WGS) entry which is preliminary data.</text>
</comment>
<dbReference type="AlphaFoldDB" id="A0A938B3T1"/>
<name>A0A938B3T1_UNCTE</name>
<organism evidence="1 2">
    <name type="scientific">Tectimicrobiota bacterium</name>
    <dbReference type="NCBI Taxonomy" id="2528274"/>
    <lineage>
        <taxon>Bacteria</taxon>
        <taxon>Pseudomonadati</taxon>
        <taxon>Nitrospinota/Tectimicrobiota group</taxon>
        <taxon>Candidatus Tectimicrobiota</taxon>
    </lineage>
</organism>
<accession>A0A938B3T1</accession>
<evidence type="ECO:0000313" key="2">
    <source>
        <dbReference type="Proteomes" id="UP000712673"/>
    </source>
</evidence>
<proteinExistence type="predicted"/>
<sequence>MSRHCSPATARAFEARTEVGWTHWELATLAAVRGDQPAIAAALMQAQAIFQAPEVSGTWSA</sequence>
<dbReference type="EMBL" id="VGLS01000245">
    <property type="protein sequence ID" value="MBM3224025.1"/>
    <property type="molecule type" value="Genomic_DNA"/>
</dbReference>
<evidence type="ECO:0000313" key="1">
    <source>
        <dbReference type="EMBL" id="MBM3224025.1"/>
    </source>
</evidence>